<organism evidence="2">
    <name type="scientific">Lysobacter firmicutimachus</name>
    <dbReference type="NCBI Taxonomy" id="1792846"/>
    <lineage>
        <taxon>Bacteria</taxon>
        <taxon>Pseudomonadati</taxon>
        <taxon>Pseudomonadota</taxon>
        <taxon>Gammaproteobacteria</taxon>
        <taxon>Lysobacterales</taxon>
        <taxon>Lysobacteraceae</taxon>
        <taxon>Lysobacter</taxon>
    </lineage>
</organism>
<sequence length="135" mass="14933">MPLFAAVLTIAALSDWFQAVPPQIRVLFLGVCIVAAALTFVGTWNAADEVIDAGDRLRLRRRGTEATVPLADIEKISIRSWSNPSRIELRLRKSGGLGDRVMFIPRGNLFGRLVGNRVYLDLCERVERTRRGGAA</sequence>
<evidence type="ECO:0008006" key="3">
    <source>
        <dbReference type="Google" id="ProtNLM"/>
    </source>
</evidence>
<dbReference type="AlphaFoldDB" id="A0AAU8MS21"/>
<name>A0AAU8MS21_9GAMM</name>
<keyword evidence="1" id="KW-0472">Membrane</keyword>
<gene>
    <name evidence="2" type="ORF">ABU614_21105</name>
</gene>
<protein>
    <recommendedName>
        <fullName evidence="3">PH domain-containing protein</fullName>
    </recommendedName>
</protein>
<proteinExistence type="predicted"/>
<dbReference type="EMBL" id="CP159925">
    <property type="protein sequence ID" value="XCO74831.1"/>
    <property type="molecule type" value="Genomic_DNA"/>
</dbReference>
<accession>A0AAU8MS21</accession>
<dbReference type="RefSeq" id="WP_363797696.1">
    <property type="nucleotide sequence ID" value="NZ_CP159925.1"/>
</dbReference>
<keyword evidence="1" id="KW-0812">Transmembrane</keyword>
<feature type="transmembrane region" description="Helical" evidence="1">
    <location>
        <begin position="24"/>
        <end position="47"/>
    </location>
</feature>
<evidence type="ECO:0000313" key="2">
    <source>
        <dbReference type="EMBL" id="XCO74831.1"/>
    </source>
</evidence>
<evidence type="ECO:0000256" key="1">
    <source>
        <dbReference type="SAM" id="Phobius"/>
    </source>
</evidence>
<keyword evidence="1" id="KW-1133">Transmembrane helix</keyword>
<reference evidence="2" key="1">
    <citation type="submission" date="2024-06" db="EMBL/GenBank/DDBJ databases">
        <authorList>
            <person name="Li S."/>
        </authorList>
    </citation>
    <scope>NUCLEOTIDE SEQUENCE</scope>
    <source>
        <strain evidence="2">SR10</strain>
    </source>
</reference>